<feature type="compositionally biased region" description="Basic and acidic residues" evidence="4">
    <location>
        <begin position="67"/>
        <end position="90"/>
    </location>
</feature>
<feature type="compositionally biased region" description="Basic residues" evidence="4">
    <location>
        <begin position="40"/>
        <end position="66"/>
    </location>
</feature>
<name>A0A2I1DA20_ASPC2</name>
<comment type="caution">
    <text evidence="5">The sequence shown here is derived from an EMBL/GenBank/DDBJ whole genome shotgun (WGS) entry which is preliminary data.</text>
</comment>
<dbReference type="GO" id="GO:1902369">
    <property type="term" value="P:negative regulation of RNA catabolic process"/>
    <property type="evidence" value="ECO:0007669"/>
    <property type="project" value="TreeGrafter"/>
</dbReference>
<evidence type="ECO:0000256" key="2">
    <source>
        <dbReference type="ARBA" id="ARBA00009265"/>
    </source>
</evidence>
<keyword evidence="6" id="KW-1185">Reference proteome</keyword>
<accession>A0A2I1DA20</accession>
<dbReference type="EMBL" id="MSFM01000003">
    <property type="protein sequence ID" value="PKY06712.1"/>
    <property type="molecule type" value="Genomic_DNA"/>
</dbReference>
<comment type="subcellular location">
    <subcellularLocation>
        <location evidence="1">Nucleus</location>
    </subcellularLocation>
</comment>
<dbReference type="InterPro" id="IPR013633">
    <property type="entry name" value="NRDE-2"/>
</dbReference>
<dbReference type="Gene3D" id="1.25.40.10">
    <property type="entry name" value="Tetratricopeptide repeat domain"/>
    <property type="match status" value="1"/>
</dbReference>
<feature type="compositionally biased region" description="Pro residues" evidence="4">
    <location>
        <begin position="15"/>
        <end position="25"/>
    </location>
</feature>
<dbReference type="VEuPathDB" id="FungiDB:P168DRAFT_288625"/>
<evidence type="ECO:0000313" key="6">
    <source>
        <dbReference type="Proteomes" id="UP000234254"/>
    </source>
</evidence>
<dbReference type="PANTHER" id="PTHR13471">
    <property type="entry name" value="TETRATRICOPEPTIDE-LIKE HELICAL"/>
    <property type="match status" value="1"/>
</dbReference>
<organism evidence="5 6">
    <name type="scientific">Aspergillus campestris (strain IBT 28561)</name>
    <dbReference type="NCBI Taxonomy" id="1392248"/>
    <lineage>
        <taxon>Eukaryota</taxon>
        <taxon>Fungi</taxon>
        <taxon>Dikarya</taxon>
        <taxon>Ascomycota</taxon>
        <taxon>Pezizomycotina</taxon>
        <taxon>Eurotiomycetes</taxon>
        <taxon>Eurotiomycetidae</taxon>
        <taxon>Eurotiales</taxon>
        <taxon>Aspergillaceae</taxon>
        <taxon>Aspergillus</taxon>
        <taxon>Aspergillus subgen. Circumdati</taxon>
    </lineage>
</organism>
<feature type="region of interest" description="Disordered" evidence="4">
    <location>
        <begin position="164"/>
        <end position="184"/>
    </location>
</feature>
<feature type="compositionally biased region" description="Basic and acidic residues" evidence="4">
    <location>
        <begin position="26"/>
        <end position="39"/>
    </location>
</feature>
<dbReference type="OrthoDB" id="297219at2759"/>
<dbReference type="Pfam" id="PF08424">
    <property type="entry name" value="NRDE-2"/>
    <property type="match status" value="1"/>
</dbReference>
<evidence type="ECO:0000256" key="3">
    <source>
        <dbReference type="ARBA" id="ARBA00023242"/>
    </source>
</evidence>
<keyword evidence="3" id="KW-0539">Nucleus</keyword>
<comment type="similarity">
    <text evidence="2">Belongs to the NRDE2 family.</text>
</comment>
<dbReference type="GO" id="GO:0031048">
    <property type="term" value="P:regulatory ncRNA-mediated heterochromatin formation"/>
    <property type="evidence" value="ECO:0007669"/>
    <property type="project" value="TreeGrafter"/>
</dbReference>
<dbReference type="RefSeq" id="XP_024695306.1">
    <property type="nucleotide sequence ID" value="XM_024836831.1"/>
</dbReference>
<evidence type="ECO:0000313" key="5">
    <source>
        <dbReference type="EMBL" id="PKY06712.1"/>
    </source>
</evidence>
<dbReference type="Proteomes" id="UP000234254">
    <property type="component" value="Unassembled WGS sequence"/>
</dbReference>
<evidence type="ECO:0000256" key="1">
    <source>
        <dbReference type="ARBA" id="ARBA00004123"/>
    </source>
</evidence>
<dbReference type="GO" id="GO:0071013">
    <property type="term" value="C:catalytic step 2 spliceosome"/>
    <property type="evidence" value="ECO:0007669"/>
    <property type="project" value="TreeGrafter"/>
</dbReference>
<reference evidence="5" key="1">
    <citation type="submission" date="2016-12" db="EMBL/GenBank/DDBJ databases">
        <title>The genomes of Aspergillus section Nigri reveals drivers in fungal speciation.</title>
        <authorList>
            <consortium name="DOE Joint Genome Institute"/>
            <person name="Vesth T.C."/>
            <person name="Nybo J."/>
            <person name="Theobald S."/>
            <person name="Brandl J."/>
            <person name="Frisvad J.C."/>
            <person name="Nielsen K.F."/>
            <person name="Lyhne E.K."/>
            <person name="Kogle M.E."/>
            <person name="Kuo A."/>
            <person name="Riley R."/>
            <person name="Clum A."/>
            <person name="Nolan M."/>
            <person name="Lipzen A."/>
            <person name="Salamov A."/>
            <person name="Henrissat B."/>
            <person name="Wiebenga A."/>
            <person name="De vries R.P."/>
            <person name="Grigoriev I.V."/>
            <person name="Mortensen U.H."/>
            <person name="Andersen M.R."/>
            <person name="Baker S.E."/>
        </authorList>
    </citation>
    <scope>NUCLEOTIDE SEQUENCE</scope>
    <source>
        <strain evidence="5">IBT 28561</strain>
    </source>
</reference>
<sequence>MSQERKPIPKFSSFKPPPAPPPAPDRPSERRTRDSERRERSRHHEKRHSRHRSHRERSRSREHRRERREGRSSRQDVEPRARELPTERRTTPASTVKQPADDASNLYFVDRKGDRYNIVYGTIHRYSVPRYHRVGQGSVLGLPPNYKIDRDTVEGDAIVVSPNTWRPDASRTGTKSILSGMSKERSRLLRVRPTSLLESAADASKDYLPLSDHRSRKRRKVLGDSDSDDEKHAYRSILGKAKPDEDIPSDLEAVSDSGDEGGRYDPDEEIKQRNVELFRNVEQTPHDVGCWLRLIDYQESLLKGAERESSTLTYAERKSLADIKLSLYDKALKRVGAVPSRDRLLLGRLEEGAQLWDSKKLASQWQAILKANSQFISLWVKYLDFRQTQFLDFTYEGCLSTFVECLKLNRAAPDHPQKSQIQVYLFLRLTSFIRESGFTEHAIGLWQSVFELAFYRPDSLDVHDEEKLMSAFLEFWESETARFGDVGAKGWRSGSNTVPSPKVFTPQFQLDLRATFASWVVCERERIVEARLPARSLDESDLDDPYRVIIASDLAEIVPLVWNMHSTQELIDGFLRFCHLPPLMSSSNLETTSKWSGDSFLRNDLMSSPGTTLDKWIPTMLSDTEQSPVSPVSFHHQNFIHSGDTLFAGEGWFSSLKAWRQVALESQSDIDPDWVRRSLRSLVEASPGNEQLAEYVVAVEFACNPKEAKKYAKSLLKKRPSSLRLYNAYALMERRSGNQAAADHVWATSLSMSKTFSESSSVESVYLWRTWVWELLEERNIAHASHLLISMPHSSVDLKDFPGTSDQPVFSPTSLLKIQSYLAETQEIILANRKSHAFVAWSDCYAIFLYLTHSQDLTKALEAYDGAISRVGTLPEQDRLFQSFTTELLHQARARFLYYHVRTSSMYKPTHIRSLFADSIQLFPHNTMFLCLFTWNETRFRIEERVRDTIRDITETKRHSGESLTMTQVPVTTHLFSIYTELLRPEYAGSTLHSVRAAFEKAIGEQSTGATNTIMSTTRSSLSLWKLYILFELWRGNIARAKDVFYRAMRACPWSKELLMLAFTHLRADVVRERHPTASGRDEGMGFDELRHVYNVLVEKELRIHIDIEEELEEMASKMTHKSVARGMPITMPEDANSEDEQMQE</sequence>
<feature type="compositionally biased region" description="Basic and acidic residues" evidence="4">
    <location>
        <begin position="260"/>
        <end position="269"/>
    </location>
</feature>
<dbReference type="PANTHER" id="PTHR13471:SF0">
    <property type="entry name" value="NUCLEAR EXOSOME REGULATOR NRDE2"/>
    <property type="match status" value="1"/>
</dbReference>
<gene>
    <name evidence="5" type="ORF">P168DRAFT_288625</name>
</gene>
<dbReference type="SUPFAM" id="SSF48452">
    <property type="entry name" value="TPR-like"/>
    <property type="match status" value="1"/>
</dbReference>
<protein>
    <submittedName>
        <fullName evidence="5">DUF1740-domain-containing protein</fullName>
    </submittedName>
</protein>
<evidence type="ECO:0000256" key="4">
    <source>
        <dbReference type="SAM" id="MobiDB-lite"/>
    </source>
</evidence>
<dbReference type="InterPro" id="IPR011990">
    <property type="entry name" value="TPR-like_helical_dom_sf"/>
</dbReference>
<dbReference type="GeneID" id="36544355"/>
<feature type="region of interest" description="Disordered" evidence="4">
    <location>
        <begin position="208"/>
        <end position="269"/>
    </location>
</feature>
<dbReference type="AlphaFoldDB" id="A0A2I1DA20"/>
<proteinExistence type="inferred from homology"/>
<feature type="region of interest" description="Disordered" evidence="4">
    <location>
        <begin position="1"/>
        <end position="99"/>
    </location>
</feature>